<dbReference type="Proteomes" id="UP000008315">
    <property type="component" value="Chromosome"/>
</dbReference>
<dbReference type="RefSeq" id="WP_014146849.1">
    <property type="nucleotide sequence ID" value="NC_016112.1"/>
</dbReference>
<evidence type="ECO:0000313" key="1">
    <source>
        <dbReference type="EMBL" id="CCE22040.1"/>
    </source>
</evidence>
<dbReference type="STRING" id="1091494.MEALZ_0340"/>
<proteinExistence type="predicted"/>
<dbReference type="AlphaFoldDB" id="G4SWX4"/>
<dbReference type="KEGG" id="mah:MEALZ_0340"/>
<reference evidence="2" key="1">
    <citation type="journal article" date="2012" name="J. Bacteriol.">
        <title>Genome sequence of the haloalkaliphilic methanotrophic bacterium Methylomicrobium alcaliphilum 20Z.</title>
        <authorList>
            <person name="Vuilleumier S."/>
            <person name="Khmelenina V.N."/>
            <person name="Bringel F."/>
            <person name="Reshetnikov A.S."/>
            <person name="Lajus A."/>
            <person name="Mangenot S."/>
            <person name="Rouy Z."/>
            <person name="Op den Camp H.J."/>
            <person name="Jetten M.S."/>
            <person name="Dispirito A.A."/>
            <person name="Dunfield P."/>
            <person name="Klotz M.G."/>
            <person name="Semrau J.D."/>
            <person name="Stein L.Y."/>
            <person name="Barbe V."/>
            <person name="Medigue C."/>
            <person name="Trotsenko Y.A."/>
            <person name="Kalyuzhnaya M.G."/>
        </authorList>
    </citation>
    <scope>NUCLEOTIDE SEQUENCE [LARGE SCALE GENOMIC DNA]</scope>
    <source>
        <strain evidence="2">DSM 19304 / NCIMB 14124 / VKM B-2133 / 20Z</strain>
    </source>
</reference>
<dbReference type="InterPro" id="IPR029060">
    <property type="entry name" value="PIN-like_dom_sf"/>
</dbReference>
<evidence type="ECO:0000313" key="2">
    <source>
        <dbReference type="Proteomes" id="UP000008315"/>
    </source>
</evidence>
<dbReference type="EMBL" id="FO082060">
    <property type="protein sequence ID" value="CCE22040.1"/>
    <property type="molecule type" value="Genomic_DNA"/>
</dbReference>
<organism evidence="1 2">
    <name type="scientific">Methylotuvimicrobium alcaliphilum (strain DSM 19304 / NCIMB 14124 / VKM B-2133 / 20Z)</name>
    <name type="common">Methylomicrobium alcaliphilum</name>
    <dbReference type="NCBI Taxonomy" id="1091494"/>
    <lineage>
        <taxon>Bacteria</taxon>
        <taxon>Pseudomonadati</taxon>
        <taxon>Pseudomonadota</taxon>
        <taxon>Gammaproteobacteria</taxon>
        <taxon>Methylococcales</taxon>
        <taxon>Methylococcaceae</taxon>
        <taxon>Methylotuvimicrobium</taxon>
    </lineage>
</organism>
<sequence length="185" mass="21838">MPQSKILVDTNAYLRLARTIRPLLFVPFGDNKYCLYVLPELNKELENRKLQSKFHWVDEEEFADNRKHFPKISKKQKSSIQQTFEYLWNHVQTDLPGPSRVDVMYIAYALELNVPVVTDDQDMTELANEFDTQVMSTLELLKIMLDCGHIDMKTIDGLCDYWRYIADLPANFKFDYDRLFSDPQD</sequence>
<dbReference type="SUPFAM" id="SSF88723">
    <property type="entry name" value="PIN domain-like"/>
    <property type="match status" value="1"/>
</dbReference>
<protein>
    <submittedName>
        <fullName evidence="1">Uncharacterized protein</fullName>
    </submittedName>
</protein>
<dbReference type="PATRIC" id="fig|271065.3.peg.352"/>
<gene>
    <name evidence="1" type="ordered locus">MEALZ_0340</name>
</gene>
<dbReference type="HOGENOM" id="CLU_1474223_0_0_6"/>
<keyword evidence="2" id="KW-1185">Reference proteome</keyword>
<accession>G4SWX4</accession>
<name>G4SWX4_META2</name>